<reference evidence="1" key="1">
    <citation type="journal article" date="2014" name="Front. Microbiol.">
        <title>High frequency of phylogenetically diverse reductive dehalogenase-homologous genes in deep subseafloor sedimentary metagenomes.</title>
        <authorList>
            <person name="Kawai M."/>
            <person name="Futagami T."/>
            <person name="Toyoda A."/>
            <person name="Takaki Y."/>
            <person name="Nishi S."/>
            <person name="Hori S."/>
            <person name="Arai W."/>
            <person name="Tsubouchi T."/>
            <person name="Morono Y."/>
            <person name="Uchiyama I."/>
            <person name="Ito T."/>
            <person name="Fujiyama A."/>
            <person name="Inagaki F."/>
            <person name="Takami H."/>
        </authorList>
    </citation>
    <scope>NUCLEOTIDE SEQUENCE</scope>
    <source>
        <strain evidence="1">Expedition CK06-06</strain>
    </source>
</reference>
<accession>X0V0I2</accession>
<evidence type="ECO:0000313" key="1">
    <source>
        <dbReference type="EMBL" id="GAG11604.1"/>
    </source>
</evidence>
<organism evidence="1">
    <name type="scientific">marine sediment metagenome</name>
    <dbReference type="NCBI Taxonomy" id="412755"/>
    <lineage>
        <taxon>unclassified sequences</taxon>
        <taxon>metagenomes</taxon>
        <taxon>ecological metagenomes</taxon>
    </lineage>
</organism>
<comment type="caution">
    <text evidence="1">The sequence shown here is derived from an EMBL/GenBank/DDBJ whole genome shotgun (WGS) entry which is preliminary data.</text>
</comment>
<dbReference type="EMBL" id="BARS01023446">
    <property type="protein sequence ID" value="GAG11604.1"/>
    <property type="molecule type" value="Genomic_DNA"/>
</dbReference>
<proteinExistence type="predicted"/>
<name>X0V0I2_9ZZZZ</name>
<dbReference type="AlphaFoldDB" id="X0V0I2"/>
<sequence>MGVRMKTKFRRLSGIILIVLISMSIGGISPTSVQGSTTSEIVLFEGWNLISLPFTPEDSSIEVVLADVLDNVESVWTFDGETDTWSSYSPGAPSDLTEMVEDKGYWIKMKANDILVIHKGEFRP</sequence>
<feature type="non-terminal residue" evidence="1">
    <location>
        <position position="124"/>
    </location>
</feature>
<gene>
    <name evidence="1" type="ORF">S01H1_37330</name>
</gene>
<protein>
    <submittedName>
        <fullName evidence="1">Uncharacterized protein</fullName>
    </submittedName>
</protein>